<keyword evidence="2" id="KW-1185">Reference proteome</keyword>
<dbReference type="EMBL" id="FRAE01000112">
    <property type="protein sequence ID" value="SHK62234.1"/>
    <property type="molecule type" value="Genomic_DNA"/>
</dbReference>
<dbReference type="Proteomes" id="UP000242497">
    <property type="component" value="Unassembled WGS sequence"/>
</dbReference>
<dbReference type="AlphaFoldDB" id="A0A1M6TZC5"/>
<proteinExistence type="predicted"/>
<protein>
    <submittedName>
        <fullName evidence="1">Uncharacterized protein</fullName>
    </submittedName>
</protein>
<dbReference type="STRING" id="1123349.SAMN02744037_02707"/>
<gene>
    <name evidence="1" type="ORF">SAMN02744037_02707</name>
</gene>
<sequence length="170" mass="20436">MLYIDLSKGLTMKINGTLSAMLRTNSFHSANEVYKEFLDVKIFKTKKGIYYNEKPYKDYDKEGNEIVVCKKEYKLDEEFLEDIQKIIAQRFEKKKKRDVQSQKEFEKRMKQELATDKQKKYASKLYNQLHGEKKKFDDKDYTKQDMSDIIQDLLSKIENDNKVIEVDFRR</sequence>
<accession>A0A1M6TZC5</accession>
<dbReference type="OrthoDB" id="9993274at2"/>
<evidence type="ECO:0000313" key="1">
    <source>
        <dbReference type="EMBL" id="SHK62234.1"/>
    </source>
</evidence>
<reference evidence="2" key="1">
    <citation type="submission" date="2016-11" db="EMBL/GenBank/DDBJ databases">
        <authorList>
            <person name="Varghese N."/>
            <person name="Submissions S."/>
        </authorList>
    </citation>
    <scope>NUCLEOTIDE SEQUENCE [LARGE SCALE GENOMIC DNA]</scope>
    <source>
        <strain evidence="2">DSM 15518</strain>
    </source>
</reference>
<dbReference type="RefSeq" id="WP_072890904.1">
    <property type="nucleotide sequence ID" value="NZ_FRAE01000112.1"/>
</dbReference>
<name>A0A1M6TZC5_9FIRM</name>
<organism evidence="1 2">
    <name type="scientific">Tepidibacter formicigenes DSM 15518</name>
    <dbReference type="NCBI Taxonomy" id="1123349"/>
    <lineage>
        <taxon>Bacteria</taxon>
        <taxon>Bacillati</taxon>
        <taxon>Bacillota</taxon>
        <taxon>Clostridia</taxon>
        <taxon>Peptostreptococcales</taxon>
        <taxon>Peptostreptococcaceae</taxon>
        <taxon>Tepidibacter</taxon>
    </lineage>
</organism>
<evidence type="ECO:0000313" key="2">
    <source>
        <dbReference type="Proteomes" id="UP000242497"/>
    </source>
</evidence>